<dbReference type="OrthoDB" id="6118616at2"/>
<proteinExistence type="predicted"/>
<reference evidence="2 3" key="1">
    <citation type="journal article" date="2005" name="Nucleic Acids Res.">
        <title>Genomic blueprint of Hahella chejuensis, a marine microbe producing an algicidal agent.</title>
        <authorList>
            <person name="Jeong H."/>
            <person name="Yim J.H."/>
            <person name="Lee C."/>
            <person name="Choi S.-H."/>
            <person name="Park Y.K."/>
            <person name="Yoon S.H."/>
            <person name="Hur C.-G."/>
            <person name="Kang H.-Y."/>
            <person name="Kim D."/>
            <person name="Lee H.H."/>
            <person name="Park K.H."/>
            <person name="Park S.-H."/>
            <person name="Park H.-S."/>
            <person name="Lee H.K."/>
            <person name="Oh T.K."/>
            <person name="Kim J.F."/>
        </authorList>
    </citation>
    <scope>NUCLEOTIDE SEQUENCE [LARGE SCALE GENOMIC DNA]</scope>
    <source>
        <strain evidence="2 3">KCTC 2396</strain>
    </source>
</reference>
<dbReference type="STRING" id="349521.HCH_06141"/>
<evidence type="ECO:0000256" key="1">
    <source>
        <dbReference type="SAM" id="Phobius"/>
    </source>
</evidence>
<dbReference type="eggNOG" id="COG4726">
    <property type="taxonomic scope" value="Bacteria"/>
</dbReference>
<keyword evidence="3" id="KW-1185">Reference proteome</keyword>
<keyword evidence="1" id="KW-1133">Transmembrane helix</keyword>
<evidence type="ECO:0000313" key="3">
    <source>
        <dbReference type="Proteomes" id="UP000000238"/>
    </source>
</evidence>
<keyword evidence="1" id="KW-0472">Membrane</keyword>
<feature type="transmembrane region" description="Helical" evidence="1">
    <location>
        <begin position="21"/>
        <end position="39"/>
    </location>
</feature>
<sequence length="141" mass="14593">MCPDRRLIHPIRRQRQAGLGLPAALFVIVILGLLVVAITELERSTAEGVSMDILSTRAFYAAETGAQAALGRLFPAGGADNDCSVGFPDLTFTADGLAGCSASVVCLTDSAGGDDYFTLRSTGSCGGGDETASRTIEVRAH</sequence>
<organism evidence="2 3">
    <name type="scientific">Hahella chejuensis (strain KCTC 2396)</name>
    <dbReference type="NCBI Taxonomy" id="349521"/>
    <lineage>
        <taxon>Bacteria</taxon>
        <taxon>Pseudomonadati</taxon>
        <taxon>Pseudomonadota</taxon>
        <taxon>Gammaproteobacteria</taxon>
        <taxon>Oceanospirillales</taxon>
        <taxon>Hahellaceae</taxon>
        <taxon>Hahella</taxon>
    </lineage>
</organism>
<evidence type="ECO:0008006" key="4">
    <source>
        <dbReference type="Google" id="ProtNLM"/>
    </source>
</evidence>
<dbReference type="RefSeq" id="WP_011399847.1">
    <property type="nucleotide sequence ID" value="NC_007645.1"/>
</dbReference>
<keyword evidence="1" id="KW-0812">Transmembrane</keyword>
<dbReference type="KEGG" id="hch:HCH_06141"/>
<name>Q2S985_HAHCH</name>
<dbReference type="HOGENOM" id="CLU_123901_2_1_6"/>
<evidence type="ECO:0000313" key="2">
    <source>
        <dbReference type="EMBL" id="ABC32789.1"/>
    </source>
</evidence>
<dbReference type="Proteomes" id="UP000000238">
    <property type="component" value="Chromosome"/>
</dbReference>
<protein>
    <recommendedName>
        <fullName evidence="4">MSHA biogenesis protein MshP</fullName>
    </recommendedName>
</protein>
<accession>Q2S985</accession>
<dbReference type="AlphaFoldDB" id="Q2S985"/>
<dbReference type="EMBL" id="CP000155">
    <property type="protein sequence ID" value="ABC32789.1"/>
    <property type="molecule type" value="Genomic_DNA"/>
</dbReference>
<gene>
    <name evidence="2" type="ordered locus">HCH_06141</name>
</gene>